<keyword evidence="1" id="KW-0472">Membrane</keyword>
<protein>
    <submittedName>
        <fullName evidence="2">DUF3307 domain-containing protein</fullName>
    </submittedName>
</protein>
<evidence type="ECO:0000313" key="3">
    <source>
        <dbReference type="Proteomes" id="UP000541470"/>
    </source>
</evidence>
<evidence type="ECO:0000256" key="1">
    <source>
        <dbReference type="SAM" id="Phobius"/>
    </source>
</evidence>
<keyword evidence="3" id="KW-1185">Reference proteome</keyword>
<organism evidence="2 3">
    <name type="scientific">Rhizobium terricola</name>
    <dbReference type="NCBI Taxonomy" id="2728849"/>
    <lineage>
        <taxon>Bacteria</taxon>
        <taxon>Pseudomonadati</taxon>
        <taxon>Pseudomonadota</taxon>
        <taxon>Alphaproteobacteria</taxon>
        <taxon>Hyphomicrobiales</taxon>
        <taxon>Rhizobiaceae</taxon>
        <taxon>Rhizobium/Agrobacterium group</taxon>
        <taxon>Rhizobium</taxon>
    </lineage>
</organism>
<dbReference type="InterPro" id="IPR021737">
    <property type="entry name" value="Phage_phiKZ_Orf197"/>
</dbReference>
<dbReference type="RefSeq" id="WP_169594123.1">
    <property type="nucleotide sequence ID" value="NZ_JABBGK010000004.1"/>
</dbReference>
<evidence type="ECO:0000313" key="2">
    <source>
        <dbReference type="EMBL" id="NML75978.1"/>
    </source>
</evidence>
<gene>
    <name evidence="2" type="ORF">HHL25_17740</name>
</gene>
<sequence length="134" mass="15145">MAGMPDMISTHWIVWGIVLFLMKHLLADFVLQSSWIAGGKQQREGWLAPLTVHVSLHAALTGLILSILAPGLVWLALVDFVVHFAIDRTKVIIEQRYEFKASQARYWWLFGTDQTLHHLTHLGFAVILAANKSM</sequence>
<dbReference type="Pfam" id="PF11750">
    <property type="entry name" value="DUF3307"/>
    <property type="match status" value="1"/>
</dbReference>
<reference evidence="2 3" key="1">
    <citation type="submission" date="2020-04" db="EMBL/GenBank/DDBJ databases">
        <title>Rhizobium sp. S-51 isolated from soil.</title>
        <authorList>
            <person name="Dahal R.H."/>
        </authorList>
    </citation>
    <scope>NUCLEOTIDE SEQUENCE [LARGE SCALE GENOMIC DNA]</scope>
    <source>
        <strain evidence="2 3">S-51</strain>
    </source>
</reference>
<dbReference type="AlphaFoldDB" id="A0A7Y0AYS5"/>
<name>A0A7Y0AYS5_9HYPH</name>
<feature type="transmembrane region" description="Helical" evidence="1">
    <location>
        <begin position="12"/>
        <end position="36"/>
    </location>
</feature>
<dbReference type="Proteomes" id="UP000541470">
    <property type="component" value="Unassembled WGS sequence"/>
</dbReference>
<accession>A0A7Y0AYS5</accession>
<feature type="transmembrane region" description="Helical" evidence="1">
    <location>
        <begin position="56"/>
        <end position="86"/>
    </location>
</feature>
<keyword evidence="1" id="KW-0812">Transmembrane</keyword>
<keyword evidence="1" id="KW-1133">Transmembrane helix</keyword>
<comment type="caution">
    <text evidence="2">The sequence shown here is derived from an EMBL/GenBank/DDBJ whole genome shotgun (WGS) entry which is preliminary data.</text>
</comment>
<proteinExistence type="predicted"/>
<dbReference type="EMBL" id="JABBGK010000004">
    <property type="protein sequence ID" value="NML75978.1"/>
    <property type="molecule type" value="Genomic_DNA"/>
</dbReference>